<dbReference type="Pfam" id="PF00560">
    <property type="entry name" value="LRR_1"/>
    <property type="match status" value="2"/>
</dbReference>
<keyword evidence="10" id="KW-0472">Membrane</keyword>
<dbReference type="GO" id="GO:0005886">
    <property type="term" value="C:plasma membrane"/>
    <property type="evidence" value="ECO:0007669"/>
    <property type="project" value="UniProtKB-SubCell"/>
</dbReference>
<dbReference type="InterPro" id="IPR001611">
    <property type="entry name" value="Leu-rich_rpt"/>
</dbReference>
<keyword evidence="4" id="KW-0597">Phosphoprotein</keyword>
<dbReference type="SMART" id="SM00369">
    <property type="entry name" value="LRR_TYP"/>
    <property type="match status" value="12"/>
</dbReference>
<keyword evidence="7 13" id="KW-0732">Signal</keyword>
<dbReference type="RefSeq" id="XP_013631673.1">
    <property type="nucleotide sequence ID" value="XM_013776219.1"/>
</dbReference>
<dbReference type="PANTHER" id="PTHR46662:SF104">
    <property type="entry name" value="GPI-ANCHORED ADHESIN-LIKE PROTEIN PGA55-RELATED"/>
    <property type="match status" value="1"/>
</dbReference>
<keyword evidence="9" id="KW-1133">Transmembrane helix</keyword>
<dbReference type="AlphaFoldDB" id="A0A0D3BSQ6"/>
<keyword evidence="11" id="KW-0675">Receptor</keyword>
<keyword evidence="6" id="KW-0812">Transmembrane</keyword>
<dbReference type="FunFam" id="3.80.10.10:FF:000383">
    <property type="entry name" value="Leucine-rich repeat receptor protein kinase EMS1"/>
    <property type="match status" value="1"/>
</dbReference>
<dbReference type="InterPro" id="IPR032675">
    <property type="entry name" value="LRR_dom_sf"/>
</dbReference>
<evidence type="ECO:0000256" key="9">
    <source>
        <dbReference type="ARBA" id="ARBA00022989"/>
    </source>
</evidence>
<dbReference type="Proteomes" id="UP000032141">
    <property type="component" value="Chromosome C4"/>
</dbReference>
<dbReference type="PANTHER" id="PTHR46662">
    <property type="entry name" value="DI-GLUCOSE BINDING PROTEIN WITH LEUCINE-RICH REPEAT DOMAIN-CONTAINING PROTEIN"/>
    <property type="match status" value="1"/>
</dbReference>
<evidence type="ECO:0000256" key="13">
    <source>
        <dbReference type="SAM" id="SignalP"/>
    </source>
</evidence>
<keyword evidence="16" id="KW-1185">Reference proteome</keyword>
<comment type="subcellular location">
    <subcellularLocation>
        <location evidence="1">Cell membrane</location>
        <topology evidence="1">Single-pass type I membrane protein</topology>
    </subcellularLocation>
</comment>
<evidence type="ECO:0000256" key="2">
    <source>
        <dbReference type="ARBA" id="ARBA00009592"/>
    </source>
</evidence>
<dbReference type="FunFam" id="3.80.10.10:FF:000041">
    <property type="entry name" value="LRR receptor-like serine/threonine-protein kinase ERECTA"/>
    <property type="match status" value="1"/>
</dbReference>
<reference evidence="15" key="2">
    <citation type="submission" date="2015-03" db="UniProtKB">
        <authorList>
            <consortium name="EnsemblPlants"/>
        </authorList>
    </citation>
    <scope>IDENTIFICATION</scope>
</reference>
<dbReference type="Gramene" id="Bo4g045720.1">
    <property type="protein sequence ID" value="Bo4g045720.1"/>
    <property type="gene ID" value="Bo4g045720"/>
</dbReference>
<dbReference type="SMART" id="SM00365">
    <property type="entry name" value="LRR_SD22"/>
    <property type="match status" value="6"/>
</dbReference>
<evidence type="ECO:0000256" key="4">
    <source>
        <dbReference type="ARBA" id="ARBA00022553"/>
    </source>
</evidence>
<evidence type="ECO:0000256" key="8">
    <source>
        <dbReference type="ARBA" id="ARBA00022737"/>
    </source>
</evidence>
<dbReference type="eggNOG" id="KOG0619">
    <property type="taxonomic scope" value="Eukaryota"/>
</dbReference>
<sequence length="881" mass="97374">MSESRMRLHFFSLILLCSHPSFVATDFYFKSRIVGLVACRPQQIQALTDFKNEFDTRHCNQSDPFNGVWCDNSTGAMTKLRLRDCLSGTLNPNSSLFTLHHLRHLELSENNFVSSSLPSEFGNLNRLEVLSLPNNGFVGQVPSSVNNLKLLSILDLSQNELTGSFPLVRNLTKLLALDLSDNHLSKALNPNSSLFKLHHLRYLNLGYNNFSSSLPSEFGNFNRLEALLLSSNDFSGQVPPSMINLTSLTDLYLGRNKLTGSFPLVQNLTNLSTLELSYNHFSGTIPFSLITMPFLSQLDLRGNNLAGSMEVINSSSTLSSLEFLYLGDNNFGENILEPISKLINLKQLDLSFLNTSYPIDLTLFSSLKHLLYVDLSGNNISPPSLSSNSDIPPNLERLFLSGCNISGFPNILKILENLEMLDLSENSIKGKIPEWLWSLPRLSTVSFANNLFNGFQGPTDVLANSSLTCLDIERNFFEGAIPTLPLSINILAASRNRFTGKIPHSICNHSALTHLILPHNNLTGPIPPCLSNLRAVILRKNNIEGSIPDEFYDGAPLQSLDVGYNQLTGKLPRSLVNCSSLQFLSVGNNKIKDTFPFLLKALPNLQILILSSNKFYGPISPPPHQGPLGFPELRILEISDNKFTGSLPPSYFVNWKASSGTMNQNGGLYMIYDQIIYSMVHISYMNYIDLKYKGLSMEQELILTSYATIDFSGNRLEGQIPESIGLLKALIALNLSNNAFTGHIPLSFSSLGKLESLDLSRNQLSGTIPNGIASLSFLAYINVSYNQLKGEIPQGTQITGQDRSSFEGNSGLCGLPLEQSCYGTNAPPSPQHPEEEKEEEEEVLNWRGAAMGYGFGVLLGLTIAQVIASYKPEWLIKIMCQ</sequence>
<evidence type="ECO:0000259" key="14">
    <source>
        <dbReference type="Pfam" id="PF23598"/>
    </source>
</evidence>
<organism evidence="15 16">
    <name type="scientific">Brassica oleracea var. oleracea</name>
    <dbReference type="NCBI Taxonomy" id="109376"/>
    <lineage>
        <taxon>Eukaryota</taxon>
        <taxon>Viridiplantae</taxon>
        <taxon>Streptophyta</taxon>
        <taxon>Embryophyta</taxon>
        <taxon>Tracheophyta</taxon>
        <taxon>Spermatophyta</taxon>
        <taxon>Magnoliopsida</taxon>
        <taxon>eudicotyledons</taxon>
        <taxon>Gunneridae</taxon>
        <taxon>Pentapetalae</taxon>
        <taxon>rosids</taxon>
        <taxon>malvids</taxon>
        <taxon>Brassicales</taxon>
        <taxon>Brassicaceae</taxon>
        <taxon>Brassiceae</taxon>
        <taxon>Brassica</taxon>
    </lineage>
</organism>
<evidence type="ECO:0000313" key="16">
    <source>
        <dbReference type="Proteomes" id="UP000032141"/>
    </source>
</evidence>
<dbReference type="InterPro" id="IPR003591">
    <property type="entry name" value="Leu-rich_rpt_typical-subtyp"/>
</dbReference>
<evidence type="ECO:0000256" key="12">
    <source>
        <dbReference type="ARBA" id="ARBA00023180"/>
    </source>
</evidence>
<dbReference type="GeneID" id="106337165"/>
<dbReference type="KEGG" id="boe:106337165"/>
<name>A0A0D3BSQ6_BRAOL</name>
<keyword evidence="12" id="KW-0325">Glycoprotein</keyword>
<dbReference type="PRINTS" id="PR00019">
    <property type="entry name" value="LEURICHRPT"/>
</dbReference>
<feature type="chain" id="PRO_5002258769" description="Disease resistance R13L4/SHOC-2-like LRR domain-containing protein" evidence="13">
    <location>
        <begin position="25"/>
        <end position="881"/>
    </location>
</feature>
<evidence type="ECO:0000256" key="1">
    <source>
        <dbReference type="ARBA" id="ARBA00004251"/>
    </source>
</evidence>
<evidence type="ECO:0000256" key="10">
    <source>
        <dbReference type="ARBA" id="ARBA00023136"/>
    </source>
</evidence>
<dbReference type="Pfam" id="PF13516">
    <property type="entry name" value="LRR_6"/>
    <property type="match status" value="1"/>
</dbReference>
<evidence type="ECO:0000256" key="3">
    <source>
        <dbReference type="ARBA" id="ARBA00022475"/>
    </source>
</evidence>
<dbReference type="InterPro" id="IPR055414">
    <property type="entry name" value="LRR_R13L4/SHOC2-like"/>
</dbReference>
<dbReference type="HOGENOM" id="CLU_000288_18_3_1"/>
<dbReference type="OrthoDB" id="442066at2759"/>
<keyword evidence="3" id="KW-1003">Cell membrane</keyword>
<accession>A0A0D3BSQ6</accession>
<evidence type="ECO:0000256" key="7">
    <source>
        <dbReference type="ARBA" id="ARBA00022729"/>
    </source>
</evidence>
<dbReference type="SUPFAM" id="SSF52047">
    <property type="entry name" value="RNI-like"/>
    <property type="match status" value="2"/>
</dbReference>
<evidence type="ECO:0000256" key="6">
    <source>
        <dbReference type="ARBA" id="ARBA00022692"/>
    </source>
</evidence>
<dbReference type="Pfam" id="PF13855">
    <property type="entry name" value="LRR_8"/>
    <property type="match status" value="3"/>
</dbReference>
<evidence type="ECO:0000313" key="15">
    <source>
        <dbReference type="EnsemblPlants" id="Bo4g045720.1"/>
    </source>
</evidence>
<proteinExistence type="inferred from homology"/>
<keyword evidence="8" id="KW-0677">Repeat</keyword>
<feature type="domain" description="Disease resistance R13L4/SHOC-2-like LRR" evidence="14">
    <location>
        <begin position="168"/>
        <end position="276"/>
    </location>
</feature>
<evidence type="ECO:0000256" key="5">
    <source>
        <dbReference type="ARBA" id="ARBA00022614"/>
    </source>
</evidence>
<dbReference type="STRING" id="109376.A0A0D3BSQ6"/>
<comment type="similarity">
    <text evidence="2">Belongs to the RLP family.</text>
</comment>
<protein>
    <recommendedName>
        <fullName evidence="14">Disease resistance R13L4/SHOC-2-like LRR domain-containing protein</fullName>
    </recommendedName>
</protein>
<dbReference type="Pfam" id="PF23598">
    <property type="entry name" value="LRR_14"/>
    <property type="match status" value="1"/>
</dbReference>
<dbReference type="EnsemblPlants" id="Bo4g045720.1">
    <property type="protein sequence ID" value="Bo4g045720.1"/>
    <property type="gene ID" value="Bo4g045720"/>
</dbReference>
<dbReference type="Gene3D" id="3.80.10.10">
    <property type="entry name" value="Ribonuclease Inhibitor"/>
    <property type="match status" value="5"/>
</dbReference>
<dbReference type="GO" id="GO:0007165">
    <property type="term" value="P:signal transduction"/>
    <property type="evidence" value="ECO:0007669"/>
    <property type="project" value="UniProtKB-ARBA"/>
</dbReference>
<evidence type="ECO:0000256" key="11">
    <source>
        <dbReference type="ARBA" id="ARBA00023170"/>
    </source>
</evidence>
<dbReference type="OMA" id="SICNHSA"/>
<reference evidence="15 16" key="1">
    <citation type="journal article" date="2014" name="Genome Biol.">
        <title>Transcriptome and methylome profiling reveals relics of genome dominance in the mesopolyploid Brassica oleracea.</title>
        <authorList>
            <person name="Parkin I.A."/>
            <person name="Koh C."/>
            <person name="Tang H."/>
            <person name="Robinson S.J."/>
            <person name="Kagale S."/>
            <person name="Clarke W.E."/>
            <person name="Town C.D."/>
            <person name="Nixon J."/>
            <person name="Krishnakumar V."/>
            <person name="Bidwell S.L."/>
            <person name="Denoeud F."/>
            <person name="Belcram H."/>
            <person name="Links M.G."/>
            <person name="Just J."/>
            <person name="Clarke C."/>
            <person name="Bender T."/>
            <person name="Huebert T."/>
            <person name="Mason A.S."/>
            <person name="Pires J.C."/>
            <person name="Barker G."/>
            <person name="Moore J."/>
            <person name="Walley P.G."/>
            <person name="Manoli S."/>
            <person name="Batley J."/>
            <person name="Edwards D."/>
            <person name="Nelson M.N."/>
            <person name="Wang X."/>
            <person name="Paterson A.H."/>
            <person name="King G."/>
            <person name="Bancroft I."/>
            <person name="Chalhoub B."/>
            <person name="Sharpe A.G."/>
        </authorList>
    </citation>
    <scope>NUCLEOTIDE SEQUENCE</scope>
    <source>
        <strain evidence="15 16">cv. TO1000</strain>
    </source>
</reference>
<keyword evidence="5" id="KW-0433">Leucine-rich repeat</keyword>
<feature type="signal peptide" evidence="13">
    <location>
        <begin position="1"/>
        <end position="24"/>
    </location>
</feature>
<dbReference type="FunFam" id="3.80.10.10:FF:000111">
    <property type="entry name" value="LRR receptor-like serine/threonine-protein kinase ERECTA"/>
    <property type="match status" value="1"/>
</dbReference>
<dbReference type="FunFam" id="3.80.10.10:FF:000095">
    <property type="entry name" value="LRR receptor-like serine/threonine-protein kinase GSO1"/>
    <property type="match status" value="1"/>
</dbReference>